<feature type="region of interest" description="Disordered" evidence="6">
    <location>
        <begin position="856"/>
        <end position="897"/>
    </location>
</feature>
<accession>A0A9P0AAE7</accession>
<dbReference type="PROSITE" id="PS50088">
    <property type="entry name" value="ANK_REPEAT"/>
    <property type="match status" value="6"/>
</dbReference>
<dbReference type="InterPro" id="IPR046341">
    <property type="entry name" value="SET_dom_sf"/>
</dbReference>
<dbReference type="InterPro" id="IPR047762">
    <property type="entry name" value="EHMT_CRR"/>
</dbReference>
<evidence type="ECO:0000256" key="3">
    <source>
        <dbReference type="ARBA" id="ARBA00022603"/>
    </source>
</evidence>
<dbReference type="PROSITE" id="PS50867">
    <property type="entry name" value="PRE_SET"/>
    <property type="match status" value="1"/>
</dbReference>
<dbReference type="InterPro" id="IPR002110">
    <property type="entry name" value="Ankyrin_rpt"/>
</dbReference>
<dbReference type="Pfam" id="PF21533">
    <property type="entry name" value="EHMT1-2_CRR"/>
    <property type="match status" value="1"/>
</dbReference>
<feature type="region of interest" description="Disordered" evidence="6">
    <location>
        <begin position="1"/>
        <end position="30"/>
    </location>
</feature>
<feature type="compositionally biased region" description="Polar residues" evidence="6">
    <location>
        <begin position="48"/>
        <end position="65"/>
    </location>
</feature>
<feature type="compositionally biased region" description="Low complexity" evidence="6">
    <location>
        <begin position="492"/>
        <end position="503"/>
    </location>
</feature>
<feature type="domain" description="Pre-SET" evidence="8">
    <location>
        <begin position="1459"/>
        <end position="1522"/>
    </location>
</feature>
<dbReference type="GO" id="GO:0046974">
    <property type="term" value="F:histone H3K9 methyltransferase activity"/>
    <property type="evidence" value="ECO:0007669"/>
    <property type="project" value="TreeGrafter"/>
</dbReference>
<keyword evidence="3" id="KW-0489">Methyltransferase</keyword>
<dbReference type="GO" id="GO:0000122">
    <property type="term" value="P:negative regulation of transcription by RNA polymerase II"/>
    <property type="evidence" value="ECO:0007669"/>
    <property type="project" value="TreeGrafter"/>
</dbReference>
<dbReference type="GO" id="GO:0008270">
    <property type="term" value="F:zinc ion binding"/>
    <property type="evidence" value="ECO:0007669"/>
    <property type="project" value="InterPro"/>
</dbReference>
<feature type="compositionally biased region" description="Basic and acidic residues" evidence="6">
    <location>
        <begin position="868"/>
        <end position="887"/>
    </location>
</feature>
<dbReference type="Pfam" id="PF00856">
    <property type="entry name" value="SET"/>
    <property type="match status" value="1"/>
</dbReference>
<evidence type="ECO:0000313" key="10">
    <source>
        <dbReference type="Proteomes" id="UP001152759"/>
    </source>
</evidence>
<feature type="repeat" description="ANK" evidence="5">
    <location>
        <begin position="1170"/>
        <end position="1199"/>
    </location>
</feature>
<dbReference type="SMART" id="SM00468">
    <property type="entry name" value="PreSET"/>
    <property type="match status" value="1"/>
</dbReference>
<feature type="repeat" description="ANK" evidence="5">
    <location>
        <begin position="1336"/>
        <end position="1368"/>
    </location>
</feature>
<dbReference type="EMBL" id="OU963865">
    <property type="protein sequence ID" value="CAH0388294.1"/>
    <property type="molecule type" value="Genomic_DNA"/>
</dbReference>
<evidence type="ECO:0000313" key="9">
    <source>
        <dbReference type="EMBL" id="CAH0388294.1"/>
    </source>
</evidence>
<proteinExistence type="predicted"/>
<gene>
    <name evidence="9" type="ORF">BEMITA_LOCUS7214</name>
</gene>
<feature type="region of interest" description="Disordered" evidence="6">
    <location>
        <begin position="724"/>
        <end position="790"/>
    </location>
</feature>
<dbReference type="InterPro" id="IPR001214">
    <property type="entry name" value="SET_dom"/>
</dbReference>
<feature type="compositionally biased region" description="Basic and acidic residues" evidence="6">
    <location>
        <begin position="66"/>
        <end position="77"/>
    </location>
</feature>
<feature type="compositionally biased region" description="Polar residues" evidence="6">
    <location>
        <begin position="825"/>
        <end position="836"/>
    </location>
</feature>
<feature type="repeat" description="ANK" evidence="5">
    <location>
        <begin position="1270"/>
        <end position="1302"/>
    </location>
</feature>
<dbReference type="PANTHER" id="PTHR46307">
    <property type="entry name" value="G9A, ISOFORM B"/>
    <property type="match status" value="1"/>
</dbReference>
<dbReference type="SUPFAM" id="SSF48403">
    <property type="entry name" value="Ankyrin repeat"/>
    <property type="match status" value="1"/>
</dbReference>
<dbReference type="PROSITE" id="PS50280">
    <property type="entry name" value="SET"/>
    <property type="match status" value="1"/>
</dbReference>
<feature type="compositionally biased region" description="Basic and acidic residues" evidence="6">
    <location>
        <begin position="814"/>
        <end position="824"/>
    </location>
</feature>
<dbReference type="CDD" id="cd20905">
    <property type="entry name" value="EHMT_ZBD"/>
    <property type="match status" value="1"/>
</dbReference>
<feature type="region of interest" description="Disordered" evidence="6">
    <location>
        <begin position="656"/>
        <end position="707"/>
    </location>
</feature>
<dbReference type="Proteomes" id="UP001152759">
    <property type="component" value="Chromosome 4"/>
</dbReference>
<feature type="compositionally biased region" description="Basic and acidic residues" evidence="6">
    <location>
        <begin position="1"/>
        <end position="13"/>
    </location>
</feature>
<keyword evidence="2" id="KW-0158">Chromosome</keyword>
<evidence type="ECO:0000256" key="4">
    <source>
        <dbReference type="ARBA" id="ARBA00022691"/>
    </source>
</evidence>
<feature type="compositionally biased region" description="Polar residues" evidence="6">
    <location>
        <begin position="524"/>
        <end position="549"/>
    </location>
</feature>
<dbReference type="PRINTS" id="PR01415">
    <property type="entry name" value="ANKYRIN"/>
</dbReference>
<evidence type="ECO:0000256" key="1">
    <source>
        <dbReference type="ARBA" id="ARBA00004286"/>
    </source>
</evidence>
<dbReference type="Pfam" id="PF05033">
    <property type="entry name" value="Pre-SET"/>
    <property type="match status" value="1"/>
</dbReference>
<feature type="compositionally biased region" description="Low complexity" evidence="6">
    <location>
        <begin position="378"/>
        <end position="397"/>
    </location>
</feature>
<organism evidence="9 10">
    <name type="scientific">Bemisia tabaci</name>
    <name type="common">Sweetpotato whitefly</name>
    <name type="synonym">Aleurodes tabaci</name>
    <dbReference type="NCBI Taxonomy" id="7038"/>
    <lineage>
        <taxon>Eukaryota</taxon>
        <taxon>Metazoa</taxon>
        <taxon>Ecdysozoa</taxon>
        <taxon>Arthropoda</taxon>
        <taxon>Hexapoda</taxon>
        <taxon>Insecta</taxon>
        <taxon>Pterygota</taxon>
        <taxon>Neoptera</taxon>
        <taxon>Paraneoptera</taxon>
        <taxon>Hemiptera</taxon>
        <taxon>Sternorrhyncha</taxon>
        <taxon>Aleyrodoidea</taxon>
        <taxon>Aleyrodidae</taxon>
        <taxon>Aleyrodinae</taxon>
        <taxon>Bemisia</taxon>
    </lineage>
</organism>
<dbReference type="GO" id="GO:0000785">
    <property type="term" value="C:chromatin"/>
    <property type="evidence" value="ECO:0007669"/>
    <property type="project" value="TreeGrafter"/>
</dbReference>
<comment type="subcellular location">
    <subcellularLocation>
        <location evidence="1">Chromosome</location>
    </subcellularLocation>
</comment>
<feature type="compositionally biased region" description="Basic and acidic residues" evidence="6">
    <location>
        <begin position="229"/>
        <end position="242"/>
    </location>
</feature>
<dbReference type="InterPro" id="IPR007728">
    <property type="entry name" value="Pre-SET_dom"/>
</dbReference>
<feature type="repeat" description="ANK" evidence="5">
    <location>
        <begin position="1233"/>
        <end position="1255"/>
    </location>
</feature>
<feature type="compositionally biased region" description="Basic and acidic residues" evidence="6">
    <location>
        <begin position="607"/>
        <end position="631"/>
    </location>
</feature>
<keyword evidence="3" id="KW-0808">Transferase</keyword>
<evidence type="ECO:0000259" key="8">
    <source>
        <dbReference type="PROSITE" id="PS50867"/>
    </source>
</evidence>
<feature type="compositionally biased region" description="Low complexity" evidence="6">
    <location>
        <begin position="81"/>
        <end position="104"/>
    </location>
</feature>
<dbReference type="SMART" id="SM00248">
    <property type="entry name" value="ANK"/>
    <property type="match status" value="6"/>
</dbReference>
<evidence type="ECO:0000256" key="6">
    <source>
        <dbReference type="SAM" id="MobiDB-lite"/>
    </source>
</evidence>
<dbReference type="Pfam" id="PF12796">
    <property type="entry name" value="Ank_2"/>
    <property type="match status" value="3"/>
</dbReference>
<feature type="repeat" description="ANK" evidence="5">
    <location>
        <begin position="1200"/>
        <end position="1232"/>
    </location>
</feature>
<name>A0A9P0AAE7_BEMTA</name>
<dbReference type="CDD" id="cd10543">
    <property type="entry name" value="SET_EHMT"/>
    <property type="match status" value="1"/>
</dbReference>
<reference evidence="9" key="1">
    <citation type="submission" date="2021-12" db="EMBL/GenBank/DDBJ databases">
        <authorList>
            <person name="King R."/>
        </authorList>
    </citation>
    <scope>NUCLEOTIDE SEQUENCE</scope>
</reference>
<protein>
    <recommendedName>
        <fullName evidence="11">Histone-lysine N-methyltransferase EHMT2</fullName>
    </recommendedName>
</protein>
<feature type="compositionally biased region" description="Polar residues" evidence="6">
    <location>
        <begin position="691"/>
        <end position="702"/>
    </location>
</feature>
<dbReference type="SUPFAM" id="SSF82199">
    <property type="entry name" value="SET domain"/>
    <property type="match status" value="1"/>
</dbReference>
<evidence type="ECO:0008006" key="11">
    <source>
        <dbReference type="Google" id="ProtNLM"/>
    </source>
</evidence>
<feature type="compositionally biased region" description="Polar residues" evidence="6">
    <location>
        <begin position="318"/>
        <end position="327"/>
    </location>
</feature>
<dbReference type="InterPro" id="IPR043550">
    <property type="entry name" value="EHMT1/EHMT2"/>
</dbReference>
<dbReference type="Gene3D" id="1.25.40.20">
    <property type="entry name" value="Ankyrin repeat-containing domain"/>
    <property type="match status" value="2"/>
</dbReference>
<dbReference type="SMART" id="SM00317">
    <property type="entry name" value="SET"/>
    <property type="match status" value="1"/>
</dbReference>
<feature type="compositionally biased region" description="Basic and acidic residues" evidence="6">
    <location>
        <begin position="574"/>
        <end position="591"/>
    </location>
</feature>
<dbReference type="PROSITE" id="PS50297">
    <property type="entry name" value="ANK_REP_REGION"/>
    <property type="match status" value="6"/>
</dbReference>
<dbReference type="KEGG" id="btab:109034377"/>
<evidence type="ECO:0000256" key="5">
    <source>
        <dbReference type="PROSITE-ProRule" id="PRU00023"/>
    </source>
</evidence>
<feature type="region of interest" description="Disordered" evidence="6">
    <location>
        <begin position="807"/>
        <end position="843"/>
    </location>
</feature>
<keyword evidence="10" id="KW-1185">Reference proteome</keyword>
<evidence type="ECO:0000256" key="2">
    <source>
        <dbReference type="ARBA" id="ARBA00022454"/>
    </source>
</evidence>
<dbReference type="GO" id="GO:0032259">
    <property type="term" value="P:methylation"/>
    <property type="evidence" value="ECO:0007669"/>
    <property type="project" value="UniProtKB-KW"/>
</dbReference>
<dbReference type="PANTHER" id="PTHR46307:SF4">
    <property type="entry name" value="G9A, ISOFORM B"/>
    <property type="match status" value="1"/>
</dbReference>
<feature type="domain" description="SET" evidence="7">
    <location>
        <begin position="1525"/>
        <end position="1643"/>
    </location>
</feature>
<dbReference type="Gene3D" id="2.170.270.10">
    <property type="entry name" value="SET domain"/>
    <property type="match status" value="1"/>
</dbReference>
<dbReference type="GO" id="GO:0002039">
    <property type="term" value="F:p53 binding"/>
    <property type="evidence" value="ECO:0007669"/>
    <property type="project" value="InterPro"/>
</dbReference>
<feature type="compositionally biased region" description="Basic and acidic residues" evidence="6">
    <location>
        <begin position="510"/>
        <end position="523"/>
    </location>
</feature>
<sequence>MSNSDEKKDDKTAVDTISQDSTSTDNDSVNTSLIEKILCEMKNEFNRSGENITSPSETPTKGRSNSCDKRNTKESGRKSVSKSTRSKSSSESTAETSKSFSSKSHSGDLGNSPSRLGADGDPQTAEVEESNTKELLGNDKLPSDSIKSKKSNVANKKGVKMKSVSDVPKSTRLKNSQEKKASSSATKNDDESVESEVDEKIASSSESLTISASPRKPERKCSLNAPNCDEIKLDPESSDKNDSPFNPIISTLNNIKIEKEPESSSTSELMEVEKELDSSSELKNSMVEKQLDSPSSMLESEILGQEPKEISPSEGITVESNPENSVTLEDITVERDCKISPIMSNEIPEGLNVGEKPSDSCSDTPPSEIEPAEVPAPISTSSNENNISISSLESSSNQACDLKNDDSSAFVPEDAQNIDLGSKESEVKSPNIGSTDKDDSNLENNCTESSEISEESKLLNSSAECDLGTKLGNQEATEDTQVDKESTLIDKSFSNNETSSSISLTPVSIKLEKEEENLPKATHENSQSTEFYNCDVSTQRTSQPTNESTPRIILTLKTTEERKKGLSSPPKAESTTKRKEVQYSVSVKEEILENPEEPSNCNEEAEEGRSRRIFRNRETVKTEKLENDSSIKRSSRRTSKEFSFESVLQTAIARKEKSFGTLNGVDERIKRGRFSTVDLRQSPRISKSKANKTSPEGKSGDSNIHVPDELKPVVVCDLFPQNSNKTSYQVSEVPQIIADSKEADNAPSVPEKVNDEDEETAEVSIKTESNSKSEMDSISSNGSGRNRKRKRYFRGFRYTLKSGVAKLVARPKKARSDGMPDQQKDSAPSDSVSPNESLKAEPCDSVCESSLSVTSLDSSSSSVSKRKYPCDPREDEVNGVEKVRRMDVPSPSTAEGSDIAAIPESSAISIGGGTAAICLCQVNERVFVSPKVAEEAKEIYCQAIDSLDSQKIGCCNVVDKENKEAVMLRPSVRVPYQLLCTVHFQRLIRHNCCPGCGLFCTQGRFVQCESFHQYHRECELMLDGKPTCPHCGQDSPKSDVLLSLGEHKNPVFFPFQKPPKVVPSARMCIGDSRTQYQPPLEVPPPPIVPAASLVLPSGTEITSEGMPPSLDKDKLDELLHAASQSSCLDARITYRMLYNAAKNGETEKVLAALGAGLNPNHQFREWVMGSALHGACVGGHIGIVHILVQAGAQLDVLDRDQNTPLILAAGHGQNEVVKYLVKAGASITFKGEDGMTALHLAAKAGNLEACHYLLSSPKVPSDFINLTDDGGWTPLVWAAEHSHTHVIRFLLEKNADLLIRDAEQNIALHWATYSGTTSIAELLLNYGSEINCTNIHGDTPLHIAARRNHYDCVILLLARGALTNIKNKAGYSVLESCLVQPSNTHKALQLNAKLQELTSKVSERTQVILTTDITRGHETNPIQCTNGVDDETEPTDYVYVTENCFTSNISVVRTITSLQSCTCTDCSTGDCACGKISFQCWYDKDGRLTPEFNYTDPPMLFECNQACKCNKVLCTNRVVQKGITGRFQLFRTKDNKGWGVITLNLIPKGTYVCEYIGEIISDFEADTREDDSYLFDLDNRDDETYCIDARRYGNIARFINHSCVPNLQPVRVFIGHQDLRFPRIAFFANRDIQPYEELGFDYGEKFWIIKYKSFTCTCKAKTCRYSTSTIQDTLDNYNKKIQELERENS</sequence>
<dbReference type="GO" id="GO:0005634">
    <property type="term" value="C:nucleus"/>
    <property type="evidence" value="ECO:0007669"/>
    <property type="project" value="InterPro"/>
</dbReference>
<keyword evidence="4" id="KW-0949">S-adenosyl-L-methionine</keyword>
<feature type="region of interest" description="Disordered" evidence="6">
    <location>
        <begin position="45"/>
        <end position="643"/>
    </location>
</feature>
<dbReference type="InterPro" id="IPR036770">
    <property type="entry name" value="Ankyrin_rpt-contain_sf"/>
</dbReference>
<feature type="compositionally biased region" description="Low complexity" evidence="6">
    <location>
        <begin position="202"/>
        <end position="213"/>
    </location>
</feature>
<evidence type="ECO:0000259" key="7">
    <source>
        <dbReference type="PROSITE" id="PS50280"/>
    </source>
</evidence>
<feature type="compositionally biased region" description="Low complexity" evidence="6">
    <location>
        <begin position="14"/>
        <end position="30"/>
    </location>
</feature>
<keyword evidence="5" id="KW-0040">ANK repeat</keyword>
<feature type="repeat" description="ANK" evidence="5">
    <location>
        <begin position="1303"/>
        <end position="1335"/>
    </location>
</feature>